<dbReference type="Proteomes" id="UP000192257">
    <property type="component" value="Unassembled WGS sequence"/>
</dbReference>
<dbReference type="RefSeq" id="XP_028881336.1">
    <property type="nucleotide sequence ID" value="XM_029027481.1"/>
</dbReference>
<dbReference type="OrthoDB" id="268046at2759"/>
<accession>A0A1X0NT34</accession>
<sequence>VPIQDVAPLVAYEEVLPVTIRDPDALVASEEEFSVPIQDVAPLVAFEEVLPVPIDDDADTVVTRHRVRFDGDVWGLVLEHRRAELERAFDTDVCDALGIPRGSVFGAKYVLGSLSVQFDLRHASSLRQSDVDKALAACEFKETWKLYVLYVPVGDADGMVVPLRAYEEALSAPVKNPVSLVAFEEQLPVLSNNCVYLVAFEEQVAVCPATVGVSPRVLEKKLSVCFASKDDLPVVSTMEEDETGRPSTAAVSPRVLEKNLSVCFASKNDLPVVSTMEEDETIRPSTAAVSPRVLEKNLSVCFASKNDLPVVGTMEEDETIRPSTAAVSPKVLEKNLSVCFASKNDLPVVGTME</sequence>
<dbReference type="InterPro" id="IPR053285">
    <property type="entry name" value="Thylakoid_lumenal_pentapeptide"/>
</dbReference>
<dbReference type="AlphaFoldDB" id="A0A1X0NT34"/>
<dbReference type="InterPro" id="IPR056614">
    <property type="entry name" value="FAZ1_cons"/>
</dbReference>
<gene>
    <name evidence="2" type="ORF">TM35_000232410</name>
</gene>
<dbReference type="STRING" id="67003.A0A1X0NT34"/>
<protein>
    <recommendedName>
        <fullName evidence="1">Flagellar attachment zone protein 1 conserved domain-containing protein</fullName>
    </recommendedName>
</protein>
<feature type="non-terminal residue" evidence="2">
    <location>
        <position position="353"/>
    </location>
</feature>
<organism evidence="2 3">
    <name type="scientific">Trypanosoma theileri</name>
    <dbReference type="NCBI Taxonomy" id="67003"/>
    <lineage>
        <taxon>Eukaryota</taxon>
        <taxon>Discoba</taxon>
        <taxon>Euglenozoa</taxon>
        <taxon>Kinetoplastea</taxon>
        <taxon>Metakinetoplastina</taxon>
        <taxon>Trypanosomatida</taxon>
        <taxon>Trypanosomatidae</taxon>
        <taxon>Trypanosoma</taxon>
    </lineage>
</organism>
<keyword evidence="3" id="KW-1185">Reference proteome</keyword>
<dbReference type="VEuPathDB" id="TriTrypDB:TM35_000232410"/>
<name>A0A1X0NT34_9TRYP</name>
<evidence type="ECO:0000313" key="2">
    <source>
        <dbReference type="EMBL" id="ORC87270.1"/>
    </source>
</evidence>
<reference evidence="2 3" key="1">
    <citation type="submission" date="2017-03" db="EMBL/GenBank/DDBJ databases">
        <title>An alternative strategy for trypanosome survival in the mammalian bloodstream revealed through genome and transcriptome analysis of the ubiquitous bovine parasite Trypanosoma (Megatrypanum) theileri.</title>
        <authorList>
            <person name="Kelly S."/>
            <person name="Ivens A."/>
            <person name="Mott A."/>
            <person name="O'Neill E."/>
            <person name="Emms D."/>
            <person name="Macleod O."/>
            <person name="Voorheis P."/>
            <person name="Matthews J."/>
            <person name="Matthews K."/>
            <person name="Carrington M."/>
        </authorList>
    </citation>
    <scope>NUCLEOTIDE SEQUENCE [LARGE SCALE GENOMIC DNA]</scope>
    <source>
        <strain evidence="2">Edinburgh</strain>
    </source>
</reference>
<feature type="domain" description="Flagellar attachment zone protein 1 conserved" evidence="1">
    <location>
        <begin position="60"/>
        <end position="147"/>
    </location>
</feature>
<feature type="non-terminal residue" evidence="2">
    <location>
        <position position="1"/>
    </location>
</feature>
<dbReference type="PANTHER" id="PTHR47121:SF2">
    <property type="entry name" value="THYLAKOID LUMENAL PROTEIN TL20.3, CHLOROPLASTIC"/>
    <property type="match status" value="1"/>
</dbReference>
<dbReference type="PANTHER" id="PTHR47121">
    <property type="entry name" value="THYLAKOID LUMENAL PROTEIN TL20.3, CHLOROPLASTIC"/>
    <property type="match status" value="1"/>
</dbReference>
<dbReference type="GeneID" id="39987261"/>
<comment type="caution">
    <text evidence="2">The sequence shown here is derived from an EMBL/GenBank/DDBJ whole genome shotgun (WGS) entry which is preliminary data.</text>
</comment>
<evidence type="ECO:0000259" key="1">
    <source>
        <dbReference type="Pfam" id="PF23398"/>
    </source>
</evidence>
<evidence type="ECO:0000313" key="3">
    <source>
        <dbReference type="Proteomes" id="UP000192257"/>
    </source>
</evidence>
<proteinExistence type="predicted"/>
<dbReference type="EMBL" id="NBCO01000023">
    <property type="protein sequence ID" value="ORC87270.1"/>
    <property type="molecule type" value="Genomic_DNA"/>
</dbReference>
<dbReference type="Pfam" id="PF23398">
    <property type="entry name" value="FAZ1_cons"/>
    <property type="match status" value="1"/>
</dbReference>